<evidence type="ECO:0000313" key="3">
    <source>
        <dbReference type="EMBL" id="GJS78789.1"/>
    </source>
</evidence>
<dbReference type="PROSITE" id="PS50889">
    <property type="entry name" value="S4"/>
    <property type="match status" value="1"/>
</dbReference>
<dbReference type="CDD" id="cd00165">
    <property type="entry name" value="S4"/>
    <property type="match status" value="1"/>
</dbReference>
<sequence>MDYSYLRIIGVGICHLAQAVEGDTHVSLEEVDEWSYCRKWPIVYTAKRASSRREVLHTDFITPPVLKNSVMSIEFCLRLKTIAQGGYREAKHCRLSFGHPEILTTVLDIVGAVSISGNFGFQLCSHRDFLGSILGTGIAREKVGDILLLGEKGAHVYVVPEVADFLTVGNVPVTCKKIPLIALEHESPRIKIFRTEKWVDYIASAGFKMTREQLVGLISDGDVRVNSVTLTMINTTARSGDMITVRGKGRLKIKEVNETKNEIGKFAVELIRYL</sequence>
<evidence type="ECO:0000256" key="1">
    <source>
        <dbReference type="PROSITE-ProRule" id="PRU00182"/>
    </source>
</evidence>
<reference evidence="3" key="1">
    <citation type="journal article" date="2022" name="Int. J. Mol. Sci.">
        <title>Draft Genome of Tanacetum Coccineum: Genomic Comparison of Closely Related Tanacetum-Family Plants.</title>
        <authorList>
            <person name="Yamashiro T."/>
            <person name="Shiraishi A."/>
            <person name="Nakayama K."/>
            <person name="Satake H."/>
        </authorList>
    </citation>
    <scope>NUCLEOTIDE SEQUENCE</scope>
</reference>
<proteinExistence type="predicted"/>
<comment type="caution">
    <text evidence="3">The sequence shown here is derived from an EMBL/GenBank/DDBJ whole genome shotgun (WGS) entry which is preliminary data.</text>
</comment>
<gene>
    <name evidence="3" type="ORF">Tco_0728670</name>
</gene>
<dbReference type="Pfam" id="PF17774">
    <property type="entry name" value="YlmH_RBD"/>
    <property type="match status" value="1"/>
</dbReference>
<protein>
    <submittedName>
        <fullName evidence="3">RNA-binding S4 domain-containing protein</fullName>
    </submittedName>
</protein>
<dbReference type="InterPro" id="IPR040591">
    <property type="entry name" value="RqcP2_RBD"/>
</dbReference>
<evidence type="ECO:0000313" key="4">
    <source>
        <dbReference type="Proteomes" id="UP001151760"/>
    </source>
</evidence>
<feature type="domain" description="RNA-binding S4" evidence="2">
    <location>
        <begin position="197"/>
        <end position="259"/>
    </location>
</feature>
<keyword evidence="4" id="KW-1185">Reference proteome</keyword>
<dbReference type="Gene3D" id="3.30.70.330">
    <property type="match status" value="1"/>
</dbReference>
<dbReference type="SUPFAM" id="SSF55174">
    <property type="entry name" value="Alpha-L RNA-binding motif"/>
    <property type="match status" value="1"/>
</dbReference>
<evidence type="ECO:0000259" key="2">
    <source>
        <dbReference type="SMART" id="SM00363"/>
    </source>
</evidence>
<dbReference type="SMART" id="SM00363">
    <property type="entry name" value="S4"/>
    <property type="match status" value="1"/>
</dbReference>
<dbReference type="EMBL" id="BQNB010010550">
    <property type="protein sequence ID" value="GJS78789.1"/>
    <property type="molecule type" value="Genomic_DNA"/>
</dbReference>
<keyword evidence="1" id="KW-0694">RNA-binding</keyword>
<dbReference type="Proteomes" id="UP001151760">
    <property type="component" value="Unassembled WGS sequence"/>
</dbReference>
<name>A0ABQ4YLS0_9ASTR</name>
<dbReference type="InterPro" id="IPR002942">
    <property type="entry name" value="S4_RNA-bd"/>
</dbReference>
<accession>A0ABQ4YLS0</accession>
<dbReference type="InterPro" id="IPR012677">
    <property type="entry name" value="Nucleotide-bd_a/b_plait_sf"/>
</dbReference>
<reference evidence="3" key="2">
    <citation type="submission" date="2022-01" db="EMBL/GenBank/DDBJ databases">
        <authorList>
            <person name="Yamashiro T."/>
            <person name="Shiraishi A."/>
            <person name="Satake H."/>
            <person name="Nakayama K."/>
        </authorList>
    </citation>
    <scope>NUCLEOTIDE SEQUENCE</scope>
</reference>
<organism evidence="3 4">
    <name type="scientific">Tanacetum coccineum</name>
    <dbReference type="NCBI Taxonomy" id="301880"/>
    <lineage>
        <taxon>Eukaryota</taxon>
        <taxon>Viridiplantae</taxon>
        <taxon>Streptophyta</taxon>
        <taxon>Embryophyta</taxon>
        <taxon>Tracheophyta</taxon>
        <taxon>Spermatophyta</taxon>
        <taxon>Magnoliopsida</taxon>
        <taxon>eudicotyledons</taxon>
        <taxon>Gunneridae</taxon>
        <taxon>Pentapetalae</taxon>
        <taxon>asterids</taxon>
        <taxon>campanulids</taxon>
        <taxon>Asterales</taxon>
        <taxon>Asteraceae</taxon>
        <taxon>Asteroideae</taxon>
        <taxon>Anthemideae</taxon>
        <taxon>Anthemidinae</taxon>
        <taxon>Tanacetum</taxon>
    </lineage>
</organism>